<evidence type="ECO:0000256" key="2">
    <source>
        <dbReference type="SAM" id="Phobius"/>
    </source>
</evidence>
<dbReference type="Proteomes" id="UP000029556">
    <property type="component" value="Unassembled WGS sequence"/>
</dbReference>
<protein>
    <submittedName>
        <fullName evidence="3">Conjugal transfer protein</fullName>
    </submittedName>
</protein>
<dbReference type="EMBL" id="JRNN01000072">
    <property type="protein sequence ID" value="KGF34230.1"/>
    <property type="molecule type" value="Genomic_DNA"/>
</dbReference>
<name>A0A095ZHL3_9BACT</name>
<organism evidence="3 4">
    <name type="scientific">Hoylesella buccalis DNF00853</name>
    <dbReference type="NCBI Taxonomy" id="1401074"/>
    <lineage>
        <taxon>Bacteria</taxon>
        <taxon>Pseudomonadati</taxon>
        <taxon>Bacteroidota</taxon>
        <taxon>Bacteroidia</taxon>
        <taxon>Bacteroidales</taxon>
        <taxon>Prevotellaceae</taxon>
        <taxon>Hoylesella</taxon>
    </lineage>
</organism>
<proteinExistence type="predicted"/>
<dbReference type="OrthoDB" id="1013731at2"/>
<feature type="transmembrane region" description="Helical" evidence="2">
    <location>
        <begin position="6"/>
        <end position="22"/>
    </location>
</feature>
<comment type="caution">
    <text evidence="3">The sequence shown here is derived from an EMBL/GenBank/DDBJ whole genome shotgun (WGS) entry which is preliminary data.</text>
</comment>
<feature type="region of interest" description="Disordered" evidence="1">
    <location>
        <begin position="64"/>
        <end position="91"/>
    </location>
</feature>
<sequence>MFRVVFIAFLLYLLYLLLFFGYERRKRMARRKAKREDLTEEVSEAEIIGKSRFQICHSKPQVRSYPEVDSTGKKSSTFAMENGNEHSGDTGGLPEIDDVPLWYETDGATAGEEEEVEVAVPNAEKETYDGGIDFARVQEALSVIHRNASSIAERQRAGETLTELEGTRLMETLRSDKVRSSTIDDIVRNRFEELYVPSEGKGK</sequence>
<keyword evidence="2" id="KW-0812">Transmembrane</keyword>
<keyword evidence="2" id="KW-1133">Transmembrane helix</keyword>
<evidence type="ECO:0000313" key="3">
    <source>
        <dbReference type="EMBL" id="KGF34230.1"/>
    </source>
</evidence>
<dbReference type="GeneID" id="97998167"/>
<keyword evidence="2" id="KW-0472">Membrane</keyword>
<accession>A0A095ZHL3</accession>
<evidence type="ECO:0000256" key="1">
    <source>
        <dbReference type="SAM" id="MobiDB-lite"/>
    </source>
</evidence>
<dbReference type="AlphaFoldDB" id="A0A095ZHL3"/>
<gene>
    <name evidence="3" type="ORF">HMPREF2137_08425</name>
</gene>
<reference evidence="3 4" key="1">
    <citation type="submission" date="2014-07" db="EMBL/GenBank/DDBJ databases">
        <authorList>
            <person name="McCorrison J."/>
            <person name="Sanka R."/>
            <person name="Torralba M."/>
            <person name="Gillis M."/>
            <person name="Haft D.H."/>
            <person name="Methe B."/>
            <person name="Sutton G."/>
            <person name="Nelson K.E."/>
        </authorList>
    </citation>
    <scope>NUCLEOTIDE SEQUENCE [LARGE SCALE GENOMIC DNA]</scope>
    <source>
        <strain evidence="3 4">DNF00853</strain>
    </source>
</reference>
<evidence type="ECO:0000313" key="4">
    <source>
        <dbReference type="Proteomes" id="UP000029556"/>
    </source>
</evidence>
<dbReference type="RefSeq" id="WP_036873519.1">
    <property type="nucleotide sequence ID" value="NZ_JRNN01000072.1"/>
</dbReference>